<name>A0A127PPM2_9BURK</name>
<comment type="similarity">
    <text evidence="1">Belongs to the outer membrane factor (OMF) (TC 1.B.17) family.</text>
</comment>
<organism evidence="2 3">
    <name type="scientific">Collimonas arenae</name>
    <dbReference type="NCBI Taxonomy" id="279058"/>
    <lineage>
        <taxon>Bacteria</taxon>
        <taxon>Pseudomonadati</taxon>
        <taxon>Pseudomonadota</taxon>
        <taxon>Betaproteobacteria</taxon>
        <taxon>Burkholderiales</taxon>
        <taxon>Oxalobacteraceae</taxon>
        <taxon>Collimonas</taxon>
    </lineage>
</organism>
<dbReference type="PANTHER" id="PTHR30203">
    <property type="entry name" value="OUTER MEMBRANE CATION EFFLUX PROTEIN"/>
    <property type="match status" value="1"/>
</dbReference>
<dbReference type="Pfam" id="PF02321">
    <property type="entry name" value="OEP"/>
    <property type="match status" value="2"/>
</dbReference>
<evidence type="ECO:0000313" key="3">
    <source>
        <dbReference type="Proteomes" id="UP000071778"/>
    </source>
</evidence>
<evidence type="ECO:0000313" key="2">
    <source>
        <dbReference type="EMBL" id="AMP09634.1"/>
    </source>
</evidence>
<proteinExistence type="inferred from homology"/>
<evidence type="ECO:0000256" key="1">
    <source>
        <dbReference type="ARBA" id="ARBA00007613"/>
    </source>
</evidence>
<keyword evidence="3" id="KW-1185">Reference proteome</keyword>
<dbReference type="Proteomes" id="UP000071778">
    <property type="component" value="Chromosome"/>
</dbReference>
<dbReference type="EMBL" id="CP013235">
    <property type="protein sequence ID" value="AMP09634.1"/>
    <property type="molecule type" value="Genomic_DNA"/>
</dbReference>
<dbReference type="Gene3D" id="1.20.1600.10">
    <property type="entry name" value="Outer membrane efflux proteins (OEP)"/>
    <property type="match status" value="1"/>
</dbReference>
<accession>A0A127PPM2</accession>
<dbReference type="PATRIC" id="fig|279058.17.peg.1993"/>
<dbReference type="InterPro" id="IPR010131">
    <property type="entry name" value="MdtP/NodT-like"/>
</dbReference>
<dbReference type="PANTHER" id="PTHR30203:SF24">
    <property type="entry name" value="BLR4935 PROTEIN"/>
    <property type="match status" value="1"/>
</dbReference>
<dbReference type="SUPFAM" id="SSF56954">
    <property type="entry name" value="Outer membrane efflux proteins (OEP)"/>
    <property type="match status" value="1"/>
</dbReference>
<reference evidence="2 3" key="1">
    <citation type="submission" date="2015-11" db="EMBL/GenBank/DDBJ databases">
        <title>Exploring the genomic traits of fungus-feeding bacterial genus Collimonas.</title>
        <authorList>
            <person name="Song C."/>
            <person name="Schmidt R."/>
            <person name="de Jager V."/>
            <person name="Krzyzanowska D."/>
            <person name="Jongedijk E."/>
            <person name="Cankar K."/>
            <person name="Beekwilder J."/>
            <person name="van Veen A."/>
            <person name="de Boer W."/>
            <person name="van Veen J.A."/>
            <person name="Garbeva P."/>
        </authorList>
    </citation>
    <scope>NUCLEOTIDE SEQUENCE [LARGE SCALE GENOMIC DNA]</scope>
    <source>
        <strain evidence="2 3">Ter282</strain>
    </source>
</reference>
<sequence length="484" mass="52987">MTTNKMLPRKRFIPVPDRSLKQIFFSASGRLTESAALDFREPLMHKFFLPLGLAVLACQLSFAQDARHSPDAPESVLPHTQQRINYTLPPPDIKAGGASLSLEQAIARAFRSNPELAAAGREVEAVTASIQQAAARPNPEISTLLEDTRKENRTTTVQLNQAIELGGKRHARITAAEKARDAAQVDLLAKRADLQAAVVAAYFAVLEGQENLQLLQSSLQLAQRASAITAKRVASGKVAPIEETKARVAEAGIRVELQQAQGTLDIERRRLAATWGAGAPDFTAVDGEINALPALPDLVALQARLPNAPGFVRARIEVERRQAMLRLERSRRIPDVTVSIGSKRAEEIGRNQMIVGLSIPLPLFDRNQGNVLEALRRTDKARDEQRSAELRISGELANAYQRLQLAQQQAAALQWEILPAAQQTYDITTKGFELGKFSFLEVLDAQRVLFQAKSQALRALAETHRAATEIERVVGTSPSTDSPQ</sequence>
<dbReference type="AlphaFoldDB" id="A0A127PPM2"/>
<gene>
    <name evidence="2" type="primary">czcC</name>
    <name evidence="2" type="ORF">CAter282_1861</name>
</gene>
<dbReference type="GO" id="GO:0015562">
    <property type="term" value="F:efflux transmembrane transporter activity"/>
    <property type="evidence" value="ECO:0007669"/>
    <property type="project" value="InterPro"/>
</dbReference>
<protein>
    <submittedName>
        <fullName evidence="2">Cobalt-zinc-cadmium resistance protein CzcC</fullName>
    </submittedName>
</protein>
<dbReference type="InterPro" id="IPR003423">
    <property type="entry name" value="OMP_efflux"/>
</dbReference>